<protein>
    <submittedName>
        <fullName evidence="2">Uncharacterized protein</fullName>
    </submittedName>
</protein>
<gene>
    <name evidence="2" type="ORF">I306_02924</name>
</gene>
<feature type="region of interest" description="Disordered" evidence="1">
    <location>
        <begin position="454"/>
        <end position="529"/>
    </location>
</feature>
<keyword evidence="3" id="KW-1185">Reference proteome</keyword>
<feature type="compositionally biased region" description="Polar residues" evidence="1">
    <location>
        <begin position="483"/>
        <end position="500"/>
    </location>
</feature>
<dbReference type="Proteomes" id="UP000054272">
    <property type="component" value="Unassembled WGS sequence"/>
</dbReference>
<name>A0ABR5BWD9_9TREE</name>
<evidence type="ECO:0000313" key="2">
    <source>
        <dbReference type="EMBL" id="KIR79962.1"/>
    </source>
</evidence>
<organism evidence="2 3">
    <name type="scientific">Cryptococcus gattii EJB2</name>
    <dbReference type="NCBI Taxonomy" id="1296103"/>
    <lineage>
        <taxon>Eukaryota</taxon>
        <taxon>Fungi</taxon>
        <taxon>Dikarya</taxon>
        <taxon>Basidiomycota</taxon>
        <taxon>Agaricomycotina</taxon>
        <taxon>Tremellomycetes</taxon>
        <taxon>Tremellales</taxon>
        <taxon>Cryptococcaceae</taxon>
        <taxon>Cryptococcus</taxon>
        <taxon>Cryptococcus gattii species complex</taxon>
    </lineage>
</organism>
<proteinExistence type="predicted"/>
<dbReference type="EMBL" id="KN848661">
    <property type="protein sequence ID" value="KIR79962.1"/>
    <property type="molecule type" value="Genomic_DNA"/>
</dbReference>
<evidence type="ECO:0000313" key="3">
    <source>
        <dbReference type="Proteomes" id="UP000054272"/>
    </source>
</evidence>
<sequence length="529" mass="58881">MISELLKPNRVSRLKWRDALTGEPADPLIREGPYHSKVDYNSYQSVENGHKAWFVVAPGLTNDEDHRPVYKALFSGRRIPEYEKSMSYHISQENPNPDWWDGATKKAAEWINSHRQVAGIDPSYDLQRSVSLWSSVLANELRNGLEKYEKRGGYNPQCPSLAIVKEDDLGHMFSDSYAYSQDKPTEGNVRYEQISQDPEAVIIRVKEEPSYIRSKRSHPQGIAHVLIHTDYSKSGIPTVHSVLALPKEKAALAKTSSEVYALFDTEDDEAHQYLTQAISSALSAFEMFDRDHWRSPKISNAICSDRIGWSNNLITKSEACSRYVSALIQRKLDTITHRNGGSHLTPVVSAVHGWDNYTWNQALATGEIDSEYLNGPPLCTPDILQDIESRNAVSQGPNFPGIGVQQQYNDPEAPAPPYYEISCDASIGQADTTATSSYATVTLTTKGKGIVENTLDGGFPRSHESISMAQPSSWTDSEVPGGVSSNRHSGLNRSLHGDSNQPERPRSQRTRRILSRMLCGGQEGSESDD</sequence>
<accession>A0ABR5BWD9</accession>
<evidence type="ECO:0000256" key="1">
    <source>
        <dbReference type="SAM" id="MobiDB-lite"/>
    </source>
</evidence>
<feature type="compositionally biased region" description="Polar residues" evidence="1">
    <location>
        <begin position="465"/>
        <end position="476"/>
    </location>
</feature>
<reference evidence="2 3" key="1">
    <citation type="submission" date="2015-01" db="EMBL/GenBank/DDBJ databases">
        <title>The Genome Sequence of Cryptococcus gattii EJB2.</title>
        <authorList>
            <consortium name="The Broad Institute Genomics Platform"/>
            <person name="Cuomo C."/>
            <person name="Litvintseva A."/>
            <person name="Chen Y."/>
            <person name="Heitman J."/>
            <person name="Sun S."/>
            <person name="Springer D."/>
            <person name="Dromer F."/>
            <person name="Young S."/>
            <person name="Zeng Q."/>
            <person name="Gargeya S."/>
            <person name="Abouelleil A."/>
            <person name="Alvarado L."/>
            <person name="Chapman S.B."/>
            <person name="Gainer-Dewar J."/>
            <person name="Goldberg J."/>
            <person name="Griggs A."/>
            <person name="Gujja S."/>
            <person name="Hansen M."/>
            <person name="Howarth C."/>
            <person name="Imamovic A."/>
            <person name="Larimer J."/>
            <person name="Murphy C."/>
            <person name="Naylor J."/>
            <person name="Pearson M."/>
            <person name="Priest M."/>
            <person name="Roberts A."/>
            <person name="Saif S."/>
            <person name="Shea T."/>
            <person name="Sykes S."/>
            <person name="Wortman J."/>
            <person name="Nusbaum C."/>
            <person name="Birren B."/>
        </authorList>
    </citation>
    <scope>NUCLEOTIDE SEQUENCE [LARGE SCALE GENOMIC DNA]</scope>
    <source>
        <strain evidence="2 3">EJB2</strain>
    </source>
</reference>